<organism evidence="2 3">
    <name type="scientific">Ilyodon furcidens</name>
    <name type="common">goldbreast splitfin</name>
    <dbReference type="NCBI Taxonomy" id="33524"/>
    <lineage>
        <taxon>Eukaryota</taxon>
        <taxon>Metazoa</taxon>
        <taxon>Chordata</taxon>
        <taxon>Craniata</taxon>
        <taxon>Vertebrata</taxon>
        <taxon>Euteleostomi</taxon>
        <taxon>Actinopterygii</taxon>
        <taxon>Neopterygii</taxon>
        <taxon>Teleostei</taxon>
        <taxon>Neoteleostei</taxon>
        <taxon>Acanthomorphata</taxon>
        <taxon>Ovalentaria</taxon>
        <taxon>Atherinomorphae</taxon>
        <taxon>Cyprinodontiformes</taxon>
        <taxon>Goodeidae</taxon>
        <taxon>Ilyodon</taxon>
    </lineage>
</organism>
<name>A0ABV0THS4_9TELE</name>
<feature type="region of interest" description="Disordered" evidence="1">
    <location>
        <begin position="45"/>
        <end position="76"/>
    </location>
</feature>
<protein>
    <submittedName>
        <fullName evidence="2">Uncharacterized protein</fullName>
    </submittedName>
</protein>
<dbReference type="EMBL" id="JAHRIQ010034999">
    <property type="protein sequence ID" value="MEQ2231807.1"/>
    <property type="molecule type" value="Genomic_DNA"/>
</dbReference>
<keyword evidence="3" id="KW-1185">Reference proteome</keyword>
<gene>
    <name evidence="2" type="ORF">ILYODFUR_004445</name>
</gene>
<comment type="caution">
    <text evidence="2">The sequence shown here is derived from an EMBL/GenBank/DDBJ whole genome shotgun (WGS) entry which is preliminary data.</text>
</comment>
<reference evidence="2 3" key="1">
    <citation type="submission" date="2021-06" db="EMBL/GenBank/DDBJ databases">
        <authorList>
            <person name="Palmer J.M."/>
        </authorList>
    </citation>
    <scope>NUCLEOTIDE SEQUENCE [LARGE SCALE GENOMIC DNA]</scope>
    <source>
        <strain evidence="3">if_2019</strain>
        <tissue evidence="2">Muscle</tissue>
    </source>
</reference>
<evidence type="ECO:0000256" key="1">
    <source>
        <dbReference type="SAM" id="MobiDB-lite"/>
    </source>
</evidence>
<feature type="compositionally biased region" description="Low complexity" evidence="1">
    <location>
        <begin position="46"/>
        <end position="55"/>
    </location>
</feature>
<proteinExistence type="predicted"/>
<dbReference type="Proteomes" id="UP001482620">
    <property type="component" value="Unassembled WGS sequence"/>
</dbReference>
<evidence type="ECO:0000313" key="2">
    <source>
        <dbReference type="EMBL" id="MEQ2231807.1"/>
    </source>
</evidence>
<evidence type="ECO:0000313" key="3">
    <source>
        <dbReference type="Proteomes" id="UP001482620"/>
    </source>
</evidence>
<sequence>MARIRRSEEDEEEEEGASNITVLPVCSTEEAALLCFISLLHTEQLSSGDFSPSSSRPREQTGSHPPHHSSFQKQNISSDVWSLTQKPETVSGSCICFENIRVQTQIEL</sequence>
<accession>A0ABV0THS4</accession>